<dbReference type="Proteomes" id="UP000260644">
    <property type="component" value="Unassembled WGS sequence"/>
</dbReference>
<dbReference type="EMBL" id="QPMM01000002">
    <property type="protein sequence ID" value="RFS24528.1"/>
    <property type="molecule type" value="Genomic_DNA"/>
</dbReference>
<gene>
    <name evidence="1" type="ORF">DVR12_04785</name>
</gene>
<sequence>MRNVLFCLLATILVSACNTRKTPRITTIGIQGEVTPQYSFQYNEKGNLVELIQHCNGDSNQTTFQYDDTNRITNIVFVEQSSTSPKVKAKATVTEWDNNGNVAAITYYDALDKPLRKAKIRWKNGLPVAMKFSDSTLACAWNNDQKNPQRKDIYIDSSNGTAVSPFVTLKTTQYEMEDSLNPLKPLANQIIICQTAAPASITPVGDLSNVFLNVSNKSPYLVKIAEREKKVNQEFESHSTYQYFYSHKNASSYPDKAWVHLSCQGSTNLDTDANFIMFYKYE</sequence>
<dbReference type="RefSeq" id="WP_116974337.1">
    <property type="nucleotide sequence ID" value="NZ_QPMM01000002.1"/>
</dbReference>
<evidence type="ECO:0000313" key="1">
    <source>
        <dbReference type="EMBL" id="RFS24528.1"/>
    </source>
</evidence>
<dbReference type="PROSITE" id="PS51257">
    <property type="entry name" value="PROKAR_LIPOPROTEIN"/>
    <property type="match status" value="1"/>
</dbReference>
<dbReference type="Gene3D" id="2.180.10.10">
    <property type="entry name" value="RHS repeat-associated core"/>
    <property type="match status" value="1"/>
</dbReference>
<dbReference type="OrthoDB" id="659372at2"/>
<protein>
    <recommendedName>
        <fullName evidence="3">YD repeat-containing protein</fullName>
    </recommendedName>
</protein>
<comment type="caution">
    <text evidence="1">The sequence shown here is derived from an EMBL/GenBank/DDBJ whole genome shotgun (WGS) entry which is preliminary data.</text>
</comment>
<reference evidence="1 2" key="1">
    <citation type="submission" date="2018-07" db="EMBL/GenBank/DDBJ databases">
        <title>Chitinophaga K2CV101002-2 sp. nov., isolated from a monsoon evergreen broad-leaved forest soil.</title>
        <authorList>
            <person name="Lv Y."/>
        </authorList>
    </citation>
    <scope>NUCLEOTIDE SEQUENCE [LARGE SCALE GENOMIC DNA]</scope>
    <source>
        <strain evidence="1 2">GDMCC 1.1288</strain>
    </source>
</reference>
<proteinExistence type="predicted"/>
<name>A0A3E1YDE3_9BACT</name>
<evidence type="ECO:0000313" key="2">
    <source>
        <dbReference type="Proteomes" id="UP000260644"/>
    </source>
</evidence>
<keyword evidence="2" id="KW-1185">Reference proteome</keyword>
<accession>A0A3E1YDE3</accession>
<evidence type="ECO:0008006" key="3">
    <source>
        <dbReference type="Google" id="ProtNLM"/>
    </source>
</evidence>
<dbReference type="AlphaFoldDB" id="A0A3E1YDE3"/>
<organism evidence="1 2">
    <name type="scientific">Chitinophaga silvatica</name>
    <dbReference type="NCBI Taxonomy" id="2282649"/>
    <lineage>
        <taxon>Bacteria</taxon>
        <taxon>Pseudomonadati</taxon>
        <taxon>Bacteroidota</taxon>
        <taxon>Chitinophagia</taxon>
        <taxon>Chitinophagales</taxon>
        <taxon>Chitinophagaceae</taxon>
        <taxon>Chitinophaga</taxon>
    </lineage>
</organism>